<comment type="caution">
    <text evidence="1">The sequence shown here is derived from an EMBL/GenBank/DDBJ whole genome shotgun (WGS) entry which is preliminary data.</text>
</comment>
<accession>A0A9P6ZR97</accession>
<sequence>MVLLLGYALESQYWIHIELFPNKRFLPEDVLVKLKEIVMFTQADNITSEKCLAPFASDEVSSMLGLMDPLMSSVDKEHEHSVWIVGKSRHENSVDST</sequence>
<evidence type="ECO:0000313" key="2">
    <source>
        <dbReference type="Proteomes" id="UP000714275"/>
    </source>
</evidence>
<dbReference type="OrthoDB" id="2689648at2759"/>
<dbReference type="AlphaFoldDB" id="A0A9P6ZR97"/>
<organism evidence="1 2">
    <name type="scientific">Suillus placidus</name>
    <dbReference type="NCBI Taxonomy" id="48579"/>
    <lineage>
        <taxon>Eukaryota</taxon>
        <taxon>Fungi</taxon>
        <taxon>Dikarya</taxon>
        <taxon>Basidiomycota</taxon>
        <taxon>Agaricomycotina</taxon>
        <taxon>Agaricomycetes</taxon>
        <taxon>Agaricomycetidae</taxon>
        <taxon>Boletales</taxon>
        <taxon>Suillineae</taxon>
        <taxon>Suillaceae</taxon>
        <taxon>Suillus</taxon>
    </lineage>
</organism>
<protein>
    <submittedName>
        <fullName evidence="1">Uncharacterized protein</fullName>
    </submittedName>
</protein>
<proteinExistence type="predicted"/>
<gene>
    <name evidence="1" type="ORF">EV702DRAFT_484677</name>
</gene>
<dbReference type="EMBL" id="JABBWD010000039">
    <property type="protein sequence ID" value="KAG1774770.1"/>
    <property type="molecule type" value="Genomic_DNA"/>
</dbReference>
<reference evidence="1" key="1">
    <citation type="journal article" date="2020" name="New Phytol.">
        <title>Comparative genomics reveals dynamic genome evolution in host specialist ectomycorrhizal fungi.</title>
        <authorList>
            <person name="Lofgren L.A."/>
            <person name="Nguyen N.H."/>
            <person name="Vilgalys R."/>
            <person name="Ruytinx J."/>
            <person name="Liao H.L."/>
            <person name="Branco S."/>
            <person name="Kuo A."/>
            <person name="LaButti K."/>
            <person name="Lipzen A."/>
            <person name="Andreopoulos W."/>
            <person name="Pangilinan J."/>
            <person name="Riley R."/>
            <person name="Hundley H."/>
            <person name="Na H."/>
            <person name="Barry K."/>
            <person name="Grigoriev I.V."/>
            <person name="Stajich J.E."/>
            <person name="Kennedy P.G."/>
        </authorList>
    </citation>
    <scope>NUCLEOTIDE SEQUENCE</scope>
    <source>
        <strain evidence="1">DOB743</strain>
    </source>
</reference>
<evidence type="ECO:0000313" key="1">
    <source>
        <dbReference type="EMBL" id="KAG1774770.1"/>
    </source>
</evidence>
<keyword evidence="2" id="KW-1185">Reference proteome</keyword>
<name>A0A9P6ZR97_9AGAM</name>
<dbReference type="Proteomes" id="UP000714275">
    <property type="component" value="Unassembled WGS sequence"/>
</dbReference>